<comment type="caution">
    <text evidence="1">The sequence shown here is derived from an EMBL/GenBank/DDBJ whole genome shotgun (WGS) entry which is preliminary data.</text>
</comment>
<dbReference type="AlphaFoldDB" id="A0A2G2ZJ37"/>
<name>A0A2G2ZJ37_CAPAN</name>
<dbReference type="GO" id="GO:0043531">
    <property type="term" value="F:ADP binding"/>
    <property type="evidence" value="ECO:0007669"/>
    <property type="project" value="InterPro"/>
</dbReference>
<gene>
    <name evidence="1" type="ORF">T459_15018</name>
</gene>
<reference evidence="1 2" key="1">
    <citation type="journal article" date="2014" name="Nat. Genet.">
        <title>Genome sequence of the hot pepper provides insights into the evolution of pungency in Capsicum species.</title>
        <authorList>
            <person name="Kim S."/>
            <person name="Park M."/>
            <person name="Yeom S.I."/>
            <person name="Kim Y.M."/>
            <person name="Lee J.M."/>
            <person name="Lee H.A."/>
            <person name="Seo E."/>
            <person name="Choi J."/>
            <person name="Cheong K."/>
            <person name="Kim K.T."/>
            <person name="Jung K."/>
            <person name="Lee G.W."/>
            <person name="Oh S.K."/>
            <person name="Bae C."/>
            <person name="Kim S.B."/>
            <person name="Lee H.Y."/>
            <person name="Kim S.Y."/>
            <person name="Kim M.S."/>
            <person name="Kang B.C."/>
            <person name="Jo Y.D."/>
            <person name="Yang H.B."/>
            <person name="Jeong H.J."/>
            <person name="Kang W.H."/>
            <person name="Kwon J.K."/>
            <person name="Shin C."/>
            <person name="Lim J.Y."/>
            <person name="Park J.H."/>
            <person name="Huh J.H."/>
            <person name="Kim J.S."/>
            <person name="Kim B.D."/>
            <person name="Cohen O."/>
            <person name="Paran I."/>
            <person name="Suh M.C."/>
            <person name="Lee S.B."/>
            <person name="Kim Y.K."/>
            <person name="Shin Y."/>
            <person name="Noh S.J."/>
            <person name="Park J."/>
            <person name="Seo Y.S."/>
            <person name="Kwon S.Y."/>
            <person name="Kim H.A."/>
            <person name="Park J.M."/>
            <person name="Kim H.J."/>
            <person name="Choi S.B."/>
            <person name="Bosland P.W."/>
            <person name="Reeves G."/>
            <person name="Jo S.H."/>
            <person name="Lee B.W."/>
            <person name="Cho H.T."/>
            <person name="Choi H.S."/>
            <person name="Lee M.S."/>
            <person name="Yu Y."/>
            <person name="Do Choi Y."/>
            <person name="Park B.S."/>
            <person name="van Deynze A."/>
            <person name="Ashrafi H."/>
            <person name="Hill T."/>
            <person name="Kim W.T."/>
            <person name="Pai H.S."/>
            <person name="Ahn H.K."/>
            <person name="Yeam I."/>
            <person name="Giovannoni J.J."/>
            <person name="Rose J.K."/>
            <person name="Sorensen I."/>
            <person name="Lee S.J."/>
            <person name="Kim R.W."/>
            <person name="Choi I.Y."/>
            <person name="Choi B.S."/>
            <person name="Lim J.S."/>
            <person name="Lee Y.H."/>
            <person name="Choi D."/>
        </authorList>
    </citation>
    <scope>NUCLEOTIDE SEQUENCE [LARGE SCALE GENOMIC DNA]</scope>
    <source>
        <strain evidence="2">cv. CM334</strain>
    </source>
</reference>
<organism evidence="1 2">
    <name type="scientific">Capsicum annuum</name>
    <name type="common">Capsicum pepper</name>
    <dbReference type="NCBI Taxonomy" id="4072"/>
    <lineage>
        <taxon>Eukaryota</taxon>
        <taxon>Viridiplantae</taxon>
        <taxon>Streptophyta</taxon>
        <taxon>Embryophyta</taxon>
        <taxon>Tracheophyta</taxon>
        <taxon>Spermatophyta</taxon>
        <taxon>Magnoliopsida</taxon>
        <taxon>eudicotyledons</taxon>
        <taxon>Gunneridae</taxon>
        <taxon>Pentapetalae</taxon>
        <taxon>asterids</taxon>
        <taxon>lamiids</taxon>
        <taxon>Solanales</taxon>
        <taxon>Solanaceae</taxon>
        <taxon>Solanoideae</taxon>
        <taxon>Capsiceae</taxon>
        <taxon>Capsicum</taxon>
    </lineage>
</organism>
<dbReference type="Proteomes" id="UP000222542">
    <property type="component" value="Unassembled WGS sequence"/>
</dbReference>
<dbReference type="EMBL" id="AYRZ02000005">
    <property type="protein sequence ID" value="PHT82003.1"/>
    <property type="molecule type" value="Genomic_DNA"/>
</dbReference>
<protein>
    <submittedName>
        <fullName evidence="1">Uncharacterized protein</fullName>
    </submittedName>
</protein>
<evidence type="ECO:0000313" key="2">
    <source>
        <dbReference type="Proteomes" id="UP000222542"/>
    </source>
</evidence>
<evidence type="ECO:0000313" key="1">
    <source>
        <dbReference type="EMBL" id="PHT82003.1"/>
    </source>
</evidence>
<accession>A0A2G2ZJ37</accession>
<proteinExistence type="predicted"/>
<dbReference type="Gramene" id="PHT82003">
    <property type="protein sequence ID" value="PHT82003"/>
    <property type="gene ID" value="T459_15018"/>
</dbReference>
<dbReference type="InterPro" id="IPR027417">
    <property type="entry name" value="P-loop_NTPase"/>
</dbReference>
<sequence>MAKHSKFHSDPLDLRWPRPEESWVLLEKRAFVEECCPDELRDVGEKIARRCDKPLLVLDLIDGVISRKEKKEVVS</sequence>
<keyword evidence="2" id="KW-1185">Reference proteome</keyword>
<reference evidence="1 2" key="2">
    <citation type="journal article" date="2017" name="Genome Biol.">
        <title>New reference genome sequences of hot pepper reveal the massive evolution of plant disease-resistance genes by retroduplication.</title>
        <authorList>
            <person name="Kim S."/>
            <person name="Park J."/>
            <person name="Yeom S.I."/>
            <person name="Kim Y.M."/>
            <person name="Seo E."/>
            <person name="Kim K.T."/>
            <person name="Kim M.S."/>
            <person name="Lee J.M."/>
            <person name="Cheong K."/>
            <person name="Shin H.S."/>
            <person name="Kim S.B."/>
            <person name="Han K."/>
            <person name="Lee J."/>
            <person name="Park M."/>
            <person name="Lee H.A."/>
            <person name="Lee H.Y."/>
            <person name="Lee Y."/>
            <person name="Oh S."/>
            <person name="Lee J.H."/>
            <person name="Choi E."/>
            <person name="Choi E."/>
            <person name="Lee S.E."/>
            <person name="Jeon J."/>
            <person name="Kim H."/>
            <person name="Choi G."/>
            <person name="Song H."/>
            <person name="Lee J."/>
            <person name="Lee S.C."/>
            <person name="Kwon J.K."/>
            <person name="Lee H.Y."/>
            <person name="Koo N."/>
            <person name="Hong Y."/>
            <person name="Kim R.W."/>
            <person name="Kang W.H."/>
            <person name="Huh J.H."/>
            <person name="Kang B.C."/>
            <person name="Yang T.J."/>
            <person name="Lee Y.H."/>
            <person name="Bennetzen J.L."/>
            <person name="Choi D."/>
        </authorList>
    </citation>
    <scope>NUCLEOTIDE SEQUENCE [LARGE SCALE GENOMIC DNA]</scope>
    <source>
        <strain evidence="2">cv. CM334</strain>
    </source>
</reference>
<dbReference type="OMA" id="IARRCDK"/>
<dbReference type="SUPFAM" id="SSF52540">
    <property type="entry name" value="P-loop containing nucleoside triphosphate hydrolases"/>
    <property type="match status" value="1"/>
</dbReference>